<name>A0A443QHZ6_9ACAR</name>
<accession>A0A443QHZ6</accession>
<dbReference type="OrthoDB" id="416454at2759"/>
<organism evidence="1 2">
    <name type="scientific">Dinothrombium tinctorium</name>
    <dbReference type="NCBI Taxonomy" id="1965070"/>
    <lineage>
        <taxon>Eukaryota</taxon>
        <taxon>Metazoa</taxon>
        <taxon>Ecdysozoa</taxon>
        <taxon>Arthropoda</taxon>
        <taxon>Chelicerata</taxon>
        <taxon>Arachnida</taxon>
        <taxon>Acari</taxon>
        <taxon>Acariformes</taxon>
        <taxon>Trombidiformes</taxon>
        <taxon>Prostigmata</taxon>
        <taxon>Anystina</taxon>
        <taxon>Parasitengona</taxon>
        <taxon>Trombidioidea</taxon>
        <taxon>Trombidiidae</taxon>
        <taxon>Dinothrombium</taxon>
    </lineage>
</organism>
<keyword evidence="1" id="KW-0548">Nucleotidyltransferase</keyword>
<keyword evidence="2" id="KW-1185">Reference proteome</keyword>
<dbReference type="EMBL" id="NCKU01007447">
    <property type="protein sequence ID" value="RWS02628.1"/>
    <property type="molecule type" value="Genomic_DNA"/>
</dbReference>
<feature type="non-terminal residue" evidence="1">
    <location>
        <position position="83"/>
    </location>
</feature>
<evidence type="ECO:0000313" key="1">
    <source>
        <dbReference type="EMBL" id="RWS02628.1"/>
    </source>
</evidence>
<keyword evidence="1" id="KW-0808">Transferase</keyword>
<evidence type="ECO:0000313" key="2">
    <source>
        <dbReference type="Proteomes" id="UP000285301"/>
    </source>
</evidence>
<dbReference type="Proteomes" id="UP000285301">
    <property type="component" value="Unassembled WGS sequence"/>
</dbReference>
<sequence>FPDILKEGKIVPLPKTSNPKNFSELRPITILPVLEKYLKKLKKRSTELAILNLMHKFVDAIRSGKMIGVLLLDLKRAFEIICH</sequence>
<dbReference type="AlphaFoldDB" id="A0A443QHZ6"/>
<dbReference type="GO" id="GO:0003964">
    <property type="term" value="F:RNA-directed DNA polymerase activity"/>
    <property type="evidence" value="ECO:0007669"/>
    <property type="project" value="UniProtKB-KW"/>
</dbReference>
<keyword evidence="1" id="KW-0695">RNA-directed DNA polymerase</keyword>
<reference evidence="1 2" key="1">
    <citation type="journal article" date="2018" name="Gigascience">
        <title>Genomes of trombidid mites reveal novel predicted allergens and laterally-transferred genes associated with secondary metabolism.</title>
        <authorList>
            <person name="Dong X."/>
            <person name="Chaisiri K."/>
            <person name="Xia D."/>
            <person name="Armstrong S.D."/>
            <person name="Fang Y."/>
            <person name="Donnelly M.J."/>
            <person name="Kadowaki T."/>
            <person name="McGarry J.W."/>
            <person name="Darby A.C."/>
            <person name="Makepeace B.L."/>
        </authorList>
    </citation>
    <scope>NUCLEOTIDE SEQUENCE [LARGE SCALE GENOMIC DNA]</scope>
    <source>
        <strain evidence="1">UoL-WK</strain>
    </source>
</reference>
<gene>
    <name evidence="1" type="ORF">B4U79_03780</name>
</gene>
<protein>
    <submittedName>
        <fullName evidence="1">Rna-directed dna polymerase from mobile element jockey-like protein</fullName>
    </submittedName>
</protein>
<feature type="non-terminal residue" evidence="1">
    <location>
        <position position="1"/>
    </location>
</feature>
<proteinExistence type="predicted"/>
<comment type="caution">
    <text evidence="1">The sequence shown here is derived from an EMBL/GenBank/DDBJ whole genome shotgun (WGS) entry which is preliminary data.</text>
</comment>